<dbReference type="Proteomes" id="UP001272137">
    <property type="component" value="Unassembled WGS sequence"/>
</dbReference>
<evidence type="ECO:0000313" key="1">
    <source>
        <dbReference type="EMBL" id="MDW9255106.1"/>
    </source>
</evidence>
<dbReference type="AlphaFoldDB" id="A0AAW9CZL4"/>
<organism evidence="1 2">
    <name type="scientific">Burkholderia thailandensis</name>
    <dbReference type="NCBI Taxonomy" id="57975"/>
    <lineage>
        <taxon>Bacteria</taxon>
        <taxon>Pseudomonadati</taxon>
        <taxon>Pseudomonadota</taxon>
        <taxon>Betaproteobacteria</taxon>
        <taxon>Burkholderiales</taxon>
        <taxon>Burkholderiaceae</taxon>
        <taxon>Burkholderia</taxon>
        <taxon>pseudomallei group</taxon>
    </lineage>
</organism>
<accession>A0AAW9CZL4</accession>
<dbReference type="KEGG" id="btha:DR62_1306"/>
<sequence length="677" mass="74548">MFNVAELDAWAASNKAPISFRKLLVDDGVKDGYDSARHYVSFEILSTTIAWAIVPEDADPNDARAQLMAAHDTAEPDDPVSRLRDLVMVRYDRQLLSAVFDEDLSLYDTLTMSRIDIGAARIRYDAEPEAYLQAAQARLIDTAQGMVTAADIERARNTLERKFARLDHLTWALVILAANAPSPGEDRYRQVLSMTRWLQALGLPFRHSNGLPASQPKGVPVAGMDVREYQYLAVADVRTAAIEARCWPIGEQEAPSMPLVADLGPRPVRLPNASKVNVEELVQEIAFALVPIPDDERLATLKKETPDGPHRWNIEPLTGDDWRLVREICGGNPPAPCSPVQFEVWRAPFDAAPNRPDWDLRPEFKPSNEMQAAQSRWSLLNVQHLQQIRQKAERKELSLITPAGIETSDIYDNAGLAIGCLRMADAKRYLDQCCIAWEVVSVAGHELTATKSGNGMTHVKPNWSLWHHMLKASLSDAVCLSCNVSPGAATLNPIQHGIAHLLGLDFVGWGVTREIAERLSIARSHAGTGGTLPTLTGDKDGEVYLAKFAEWTVNTMKWTVPDELRALADTARPPHLSAADVTVISALGKTGTVHSIITGRTNILDPEIDSAIKEKGTDVNLVYPYLRERTLNGEGLFTGVAPSGALEYTDANGRVKALTRDALAKRLKRRWEADGGR</sequence>
<proteinExistence type="predicted"/>
<comment type="caution">
    <text evidence="1">The sequence shown here is derived from an EMBL/GenBank/DDBJ whole genome shotgun (WGS) entry which is preliminary data.</text>
</comment>
<name>A0AAW9CZL4_BURTH</name>
<evidence type="ECO:0000313" key="2">
    <source>
        <dbReference type="Proteomes" id="UP001272137"/>
    </source>
</evidence>
<protein>
    <submittedName>
        <fullName evidence="1">Uncharacterized protein</fullName>
    </submittedName>
</protein>
<reference evidence="1" key="1">
    <citation type="submission" date="2018-08" db="EMBL/GenBank/DDBJ databases">
        <title>Identification of Burkholderia cepacia strains that express a Burkholderia pseudomallei-like capsular polysaccharide.</title>
        <authorList>
            <person name="Burtnick M.N."/>
            <person name="Vongsouvath M."/>
            <person name="Newton P."/>
            <person name="Wuthiekanun V."/>
            <person name="Limmathurotsakul D."/>
            <person name="Brett P.J."/>
            <person name="Chantratita N."/>
            <person name="Dance D.A."/>
        </authorList>
    </citation>
    <scope>NUCLEOTIDE SEQUENCE</scope>
    <source>
        <strain evidence="1">SBXCC001</strain>
    </source>
</reference>
<dbReference type="EMBL" id="QXCT01000002">
    <property type="protein sequence ID" value="MDW9255106.1"/>
    <property type="molecule type" value="Genomic_DNA"/>
</dbReference>
<gene>
    <name evidence="1" type="ORF">C7S16_3457</name>
</gene>